<accession>A0A0B6YL42</accession>
<organism evidence="1">
    <name type="scientific">Arion vulgaris</name>
    <dbReference type="NCBI Taxonomy" id="1028688"/>
    <lineage>
        <taxon>Eukaryota</taxon>
        <taxon>Metazoa</taxon>
        <taxon>Spiralia</taxon>
        <taxon>Lophotrochozoa</taxon>
        <taxon>Mollusca</taxon>
        <taxon>Gastropoda</taxon>
        <taxon>Heterobranchia</taxon>
        <taxon>Euthyneura</taxon>
        <taxon>Panpulmonata</taxon>
        <taxon>Eupulmonata</taxon>
        <taxon>Stylommatophora</taxon>
        <taxon>Helicina</taxon>
        <taxon>Arionoidea</taxon>
        <taxon>Arionidae</taxon>
        <taxon>Arion</taxon>
    </lineage>
</organism>
<dbReference type="AlphaFoldDB" id="A0A0B6YL42"/>
<name>A0A0B6YL42_9EUPU</name>
<dbReference type="EMBL" id="HACG01009626">
    <property type="protein sequence ID" value="CEK56491.1"/>
    <property type="molecule type" value="Transcribed_RNA"/>
</dbReference>
<protein>
    <submittedName>
        <fullName evidence="1">Uncharacterized protein</fullName>
    </submittedName>
</protein>
<reference evidence="1" key="1">
    <citation type="submission" date="2014-12" db="EMBL/GenBank/DDBJ databases">
        <title>Insight into the proteome of Arion vulgaris.</title>
        <authorList>
            <person name="Aradska J."/>
            <person name="Bulat T."/>
            <person name="Smidak R."/>
            <person name="Sarate P."/>
            <person name="Gangsoo J."/>
            <person name="Sialana F."/>
            <person name="Bilban M."/>
            <person name="Lubec G."/>
        </authorList>
    </citation>
    <scope>NUCLEOTIDE SEQUENCE</scope>
    <source>
        <tissue evidence="1">Skin</tissue>
    </source>
</reference>
<evidence type="ECO:0000313" key="1">
    <source>
        <dbReference type="EMBL" id="CEK56491.1"/>
    </source>
</evidence>
<sequence length="66" mass="7462">CGMSISVDISAGITDMFVTVYFDIYFKSIYINYTDLELSNFFPEQTLNQSSDYMFGITRCASRAGC</sequence>
<gene>
    <name evidence="1" type="primary">ORF27770</name>
</gene>
<proteinExistence type="predicted"/>
<feature type="non-terminal residue" evidence="1">
    <location>
        <position position="1"/>
    </location>
</feature>